<reference evidence="2" key="1">
    <citation type="journal article" date="2019" name="Int. J. Syst. Evol. Microbiol.">
        <title>The Global Catalogue of Microorganisms (GCM) 10K type strain sequencing project: providing services to taxonomists for standard genome sequencing and annotation.</title>
        <authorList>
            <consortium name="The Broad Institute Genomics Platform"/>
            <consortium name="The Broad Institute Genome Sequencing Center for Infectious Disease"/>
            <person name="Wu L."/>
            <person name="Ma J."/>
        </authorList>
    </citation>
    <scope>NUCLEOTIDE SEQUENCE [LARGE SCALE GENOMIC DNA]</scope>
    <source>
        <strain evidence="2">CCM 7855</strain>
    </source>
</reference>
<comment type="caution">
    <text evidence="1">The sequence shown here is derived from an EMBL/GenBank/DDBJ whole genome shotgun (WGS) entry which is preliminary data.</text>
</comment>
<dbReference type="EMBL" id="BMCS01000003">
    <property type="protein sequence ID" value="GGF38818.1"/>
    <property type="molecule type" value="Genomic_DNA"/>
</dbReference>
<gene>
    <name evidence="1" type="ORF">GCM10007298_38160</name>
</gene>
<evidence type="ECO:0000313" key="2">
    <source>
        <dbReference type="Proteomes" id="UP000632454"/>
    </source>
</evidence>
<organism evidence="1 2">
    <name type="scientific">Williamsia phyllosphaerae</name>
    <dbReference type="NCBI Taxonomy" id="885042"/>
    <lineage>
        <taxon>Bacteria</taxon>
        <taxon>Bacillati</taxon>
        <taxon>Actinomycetota</taxon>
        <taxon>Actinomycetes</taxon>
        <taxon>Mycobacteriales</taxon>
        <taxon>Nocardiaceae</taxon>
        <taxon>Williamsia</taxon>
    </lineage>
</organism>
<evidence type="ECO:0000313" key="1">
    <source>
        <dbReference type="EMBL" id="GGF38818.1"/>
    </source>
</evidence>
<dbReference type="Proteomes" id="UP000632454">
    <property type="component" value="Unassembled WGS sequence"/>
</dbReference>
<keyword evidence="2" id="KW-1185">Reference proteome</keyword>
<name>A0ABQ1V4U4_9NOCA</name>
<protein>
    <submittedName>
        <fullName evidence="1">Uncharacterized protein</fullName>
    </submittedName>
</protein>
<sequence length="76" mass="8196">MGDGMSETESSTQIEDIAARLYLSDPDQGMGHGAWAKPGMLSDAIKEHYRTMAARFLQPCPKCGPLQINVLAGDQS</sequence>
<accession>A0ABQ1V4U4</accession>
<proteinExistence type="predicted"/>